<keyword evidence="4" id="KW-0602">Photosynthesis</keyword>
<evidence type="ECO:0000256" key="1">
    <source>
        <dbReference type="ARBA" id="ARBA00001993"/>
    </source>
</evidence>
<comment type="function">
    <text evidence="1">Stabilizes the interaction between PsaC and the PSI core, assists the docking of the ferredoxin to PSI and interacts with ferredoxin-NADP oxidoreductase.</text>
</comment>
<dbReference type="GO" id="GO:0015979">
    <property type="term" value="P:photosynthesis"/>
    <property type="evidence" value="ECO:0007669"/>
    <property type="project" value="UniProtKB-KW"/>
</dbReference>
<dbReference type="AlphaFoldDB" id="A0A0U9HTZ1"/>
<accession>A0A0U9HTZ1</accession>
<dbReference type="Proteomes" id="UP000054558">
    <property type="component" value="Unassembled WGS sequence"/>
</dbReference>
<evidence type="ECO:0000256" key="8">
    <source>
        <dbReference type="SAM" id="SignalP"/>
    </source>
</evidence>
<keyword evidence="5" id="KW-0603">Photosystem I</keyword>
<gene>
    <name evidence="9" type="ORF">KFL_000570180</name>
</gene>
<feature type="signal peptide" evidence="8">
    <location>
        <begin position="1"/>
        <end position="21"/>
    </location>
</feature>
<evidence type="ECO:0000313" key="10">
    <source>
        <dbReference type="Proteomes" id="UP000054558"/>
    </source>
</evidence>
<dbReference type="OrthoDB" id="2161449at2759"/>
<name>A0A0U9HTZ1_KLENI</name>
<keyword evidence="10" id="KW-1185">Reference proteome</keyword>
<evidence type="ECO:0000256" key="4">
    <source>
        <dbReference type="ARBA" id="ARBA00022531"/>
    </source>
</evidence>
<reference evidence="9 10" key="1">
    <citation type="journal article" date="2014" name="Nat. Commun.">
        <title>Klebsormidium flaccidum genome reveals primary factors for plant terrestrial adaptation.</title>
        <authorList>
            <person name="Hori K."/>
            <person name="Maruyama F."/>
            <person name="Fujisawa T."/>
            <person name="Togashi T."/>
            <person name="Yamamoto N."/>
            <person name="Seo M."/>
            <person name="Sato S."/>
            <person name="Yamada T."/>
            <person name="Mori H."/>
            <person name="Tajima N."/>
            <person name="Moriyama T."/>
            <person name="Ikeuchi M."/>
            <person name="Watanabe M."/>
            <person name="Wada H."/>
            <person name="Kobayashi K."/>
            <person name="Saito M."/>
            <person name="Masuda T."/>
            <person name="Sasaki-Sekimoto Y."/>
            <person name="Mashiguchi K."/>
            <person name="Awai K."/>
            <person name="Shimojima M."/>
            <person name="Masuda S."/>
            <person name="Iwai M."/>
            <person name="Nobusawa T."/>
            <person name="Narise T."/>
            <person name="Kondo S."/>
            <person name="Saito H."/>
            <person name="Sato R."/>
            <person name="Murakawa M."/>
            <person name="Ihara Y."/>
            <person name="Oshima-Yamada Y."/>
            <person name="Ohtaka K."/>
            <person name="Satoh M."/>
            <person name="Sonobe K."/>
            <person name="Ishii M."/>
            <person name="Ohtani R."/>
            <person name="Kanamori-Sato M."/>
            <person name="Honoki R."/>
            <person name="Miyazaki D."/>
            <person name="Mochizuki H."/>
            <person name="Umetsu J."/>
            <person name="Higashi K."/>
            <person name="Shibata D."/>
            <person name="Kamiya Y."/>
            <person name="Sato N."/>
            <person name="Nakamura Y."/>
            <person name="Tabata S."/>
            <person name="Ida S."/>
            <person name="Kurokawa K."/>
            <person name="Ohta H."/>
        </authorList>
    </citation>
    <scope>NUCLEOTIDE SEQUENCE [LARGE SCALE GENOMIC DNA]</scope>
    <source>
        <strain evidence="9 10">NIES-2285</strain>
    </source>
</reference>
<dbReference type="InterPro" id="IPR008990">
    <property type="entry name" value="Elect_transpt_acc-like_dom_sf"/>
</dbReference>
<dbReference type="Gene3D" id="2.30.30.50">
    <property type="match status" value="1"/>
</dbReference>
<evidence type="ECO:0000256" key="5">
    <source>
        <dbReference type="ARBA" id="ARBA00022836"/>
    </source>
</evidence>
<dbReference type="EMBL" id="DF237006">
    <property type="protein sequence ID" value="GAQ80571.1"/>
    <property type="molecule type" value="Genomic_DNA"/>
</dbReference>
<dbReference type="InterPro" id="IPR003375">
    <property type="entry name" value="PSI_PsaE"/>
</dbReference>
<organism evidence="9 10">
    <name type="scientific">Klebsormidium nitens</name>
    <name type="common">Green alga</name>
    <name type="synonym">Ulothrix nitens</name>
    <dbReference type="NCBI Taxonomy" id="105231"/>
    <lineage>
        <taxon>Eukaryota</taxon>
        <taxon>Viridiplantae</taxon>
        <taxon>Streptophyta</taxon>
        <taxon>Klebsormidiophyceae</taxon>
        <taxon>Klebsormidiales</taxon>
        <taxon>Klebsormidiaceae</taxon>
        <taxon>Klebsormidium</taxon>
    </lineage>
</organism>
<dbReference type="OMA" id="XAPPPAE"/>
<proteinExistence type="inferred from homology"/>
<keyword evidence="8" id="KW-0732">Signal</keyword>
<evidence type="ECO:0000256" key="7">
    <source>
        <dbReference type="SAM" id="MobiDB-lite"/>
    </source>
</evidence>
<comment type="subcellular location">
    <subcellularLocation>
        <location evidence="2">Membrane</location>
        <topology evidence="2">Peripheral membrane protein</topology>
    </subcellularLocation>
</comment>
<dbReference type="STRING" id="105231.A0A0U9HTZ1"/>
<evidence type="ECO:0000256" key="6">
    <source>
        <dbReference type="ARBA" id="ARBA00023136"/>
    </source>
</evidence>
<protein>
    <submittedName>
        <fullName evidence="9">Photosystem I subunit IV</fullName>
    </submittedName>
</protein>
<evidence type="ECO:0000256" key="3">
    <source>
        <dbReference type="ARBA" id="ARBA00007501"/>
    </source>
</evidence>
<keyword evidence="6" id="KW-0472">Membrane</keyword>
<dbReference type="PANTHER" id="PTHR34549">
    <property type="entry name" value="PHOTOSYSTEM I REACTION CENTER SUBUNIT IV A, CHLOROPLASTIC-RELATED"/>
    <property type="match status" value="1"/>
</dbReference>
<evidence type="ECO:0000256" key="2">
    <source>
        <dbReference type="ARBA" id="ARBA00004170"/>
    </source>
</evidence>
<comment type="similarity">
    <text evidence="3">Belongs to the PsaE family.</text>
</comment>
<dbReference type="GO" id="GO:0009538">
    <property type="term" value="C:photosystem I reaction center"/>
    <property type="evidence" value="ECO:0007669"/>
    <property type="project" value="InterPro"/>
</dbReference>
<dbReference type="Pfam" id="PF02427">
    <property type="entry name" value="PSI_PsaE"/>
    <property type="match status" value="1"/>
</dbReference>
<dbReference type="SUPFAM" id="SSF50090">
    <property type="entry name" value="Electron transport accessory proteins"/>
    <property type="match status" value="1"/>
</dbReference>
<feature type="chain" id="PRO_5006865085" evidence="8">
    <location>
        <begin position="22"/>
        <end position="125"/>
    </location>
</feature>
<dbReference type="PANTHER" id="PTHR34549:SF2">
    <property type="entry name" value="PHOTOSYSTEM I SUBUNIT IV"/>
    <property type="match status" value="1"/>
</dbReference>
<feature type="region of interest" description="Disordered" evidence="7">
    <location>
        <begin position="16"/>
        <end position="68"/>
    </location>
</feature>
<feature type="compositionally biased region" description="Low complexity" evidence="7">
    <location>
        <begin position="16"/>
        <end position="33"/>
    </location>
</feature>
<evidence type="ECO:0000313" key="9">
    <source>
        <dbReference type="EMBL" id="GAQ80571.1"/>
    </source>
</evidence>
<sequence length="125" mass="13684">MATALSAALKSSLFAAPSVSAARTQQQRRQTVRYANIRAGEEPVDAQPSAKPAEKAAPKPQIGPKRGSMVRIKRPESFWYLNEGKVVSVDQSEDKILYPVVVRFESPSYSGVTTSNYALDEVEEV</sequence>